<feature type="non-terminal residue" evidence="2">
    <location>
        <position position="158"/>
    </location>
</feature>
<feature type="signal peptide" evidence="1">
    <location>
        <begin position="1"/>
        <end position="16"/>
    </location>
</feature>
<evidence type="ECO:0000313" key="2">
    <source>
        <dbReference type="EMBL" id="CAH3108140.1"/>
    </source>
</evidence>
<reference evidence="2 3" key="1">
    <citation type="submission" date="2022-05" db="EMBL/GenBank/DDBJ databases">
        <authorList>
            <consortium name="Genoscope - CEA"/>
            <person name="William W."/>
        </authorList>
    </citation>
    <scope>NUCLEOTIDE SEQUENCE [LARGE SCALE GENOMIC DNA]</scope>
</reference>
<keyword evidence="3" id="KW-1185">Reference proteome</keyword>
<keyword evidence="1" id="KW-0732">Signal</keyword>
<dbReference type="Proteomes" id="UP001159428">
    <property type="component" value="Unassembled WGS sequence"/>
</dbReference>
<protein>
    <submittedName>
        <fullName evidence="2">Uncharacterized protein</fullName>
    </submittedName>
</protein>
<evidence type="ECO:0000256" key="1">
    <source>
        <dbReference type="SAM" id="SignalP"/>
    </source>
</evidence>
<evidence type="ECO:0000313" key="3">
    <source>
        <dbReference type="Proteomes" id="UP001159428"/>
    </source>
</evidence>
<dbReference type="EMBL" id="CALNXJ010000011">
    <property type="protein sequence ID" value="CAH3108140.1"/>
    <property type="molecule type" value="Genomic_DNA"/>
</dbReference>
<accession>A0AAU9WAN3</accession>
<proteinExistence type="predicted"/>
<gene>
    <name evidence="2" type="ORF">PMEA_00003150</name>
</gene>
<dbReference type="AlphaFoldDB" id="A0AAU9WAN3"/>
<comment type="caution">
    <text evidence="2">The sequence shown here is derived from an EMBL/GenBank/DDBJ whole genome shotgun (WGS) entry which is preliminary data.</text>
</comment>
<name>A0AAU9WAN3_9CNID</name>
<sequence length="158" mass="18257">MPLARFWCAFIEALQALVFCGFCNKEESCEIKEIEKTKTCNEDENNNSKLEEESNDVQEFKAELTEDVKWFMVTKEDKNVEEGICEDITSPEIHVKVTAIQEATITRIETKEVEGEAFEHDQWLDVTEGESWGDIASREIPLEDITVFEVARNLQWSD</sequence>
<feature type="chain" id="PRO_5043605905" evidence="1">
    <location>
        <begin position="17"/>
        <end position="158"/>
    </location>
</feature>
<organism evidence="2 3">
    <name type="scientific">Pocillopora meandrina</name>
    <dbReference type="NCBI Taxonomy" id="46732"/>
    <lineage>
        <taxon>Eukaryota</taxon>
        <taxon>Metazoa</taxon>
        <taxon>Cnidaria</taxon>
        <taxon>Anthozoa</taxon>
        <taxon>Hexacorallia</taxon>
        <taxon>Scleractinia</taxon>
        <taxon>Astrocoeniina</taxon>
        <taxon>Pocilloporidae</taxon>
        <taxon>Pocillopora</taxon>
    </lineage>
</organism>